<sequence>MRVFRNFTVPTVLKTGKISAFATNSCFKSILRSWILVPFGIVVMLYFVLALDALIGLGTVSFPASVACLLILFFALLVADRVLSEKAMSCLLRVIDVPIGFALRTMNLYFTPSFILLPLSKMISGAEIGALIGVFVIGYIVQFAVTAYASRAIQFLLQRFRRRKSSKSEEDGTVDGVSELSDPPATTHDASRHASSQDTDEKEEGVAQDQPFSDTQVSPTTESSDPRTSSQKLADRMLKHLDILIYLCIFIFIGIPVWFSTGYSMPIFLSFNVLAFFAANAIPPKIKRIAHPVIITALCSVLGIWVISLTRGLSLAEGLGLYKIDVNYLQYFRGTRGLPLPGAGDMLSSLLDASIVALAMPMYQYRRELRRFLLAILGPVLALTLPSLFGYPPLCFALGISATRSLAMAPRSVTLALAQLSSSNLGGDASAISPIAVVSGISGPIFGPTILRLLRIPEDDYVTTGVVFGANSSAIATAMLLQKDRRAAALSSLSMSVFGILFVVLTVIPAIATYVRGLVGL</sequence>
<evidence type="ECO:0000313" key="7">
    <source>
        <dbReference type="EMBL" id="KAF4302612.1"/>
    </source>
</evidence>
<feature type="transmembrane region" description="Helical" evidence="6">
    <location>
        <begin position="289"/>
        <end position="307"/>
    </location>
</feature>
<dbReference type="PANTHER" id="PTHR30249">
    <property type="entry name" value="PUTATIVE SEROTONIN TRANSPORTER"/>
    <property type="match status" value="1"/>
</dbReference>
<accession>A0A8H4IK11</accession>
<comment type="caution">
    <text evidence="7">The sequence shown here is derived from an EMBL/GenBank/DDBJ whole genome shotgun (WGS) entry which is preliminary data.</text>
</comment>
<feature type="transmembrane region" description="Helical" evidence="6">
    <location>
        <begin position="34"/>
        <end position="55"/>
    </location>
</feature>
<proteinExistence type="predicted"/>
<dbReference type="Proteomes" id="UP000572817">
    <property type="component" value="Unassembled WGS sequence"/>
</dbReference>
<dbReference type="PANTHER" id="PTHR30249:SF0">
    <property type="entry name" value="PLASTIDAL GLYCOLATE_GLYCERATE TRANSLOCATOR 1, CHLOROPLASTIC"/>
    <property type="match status" value="1"/>
</dbReference>
<dbReference type="AlphaFoldDB" id="A0A8H4IK11"/>
<reference evidence="7" key="1">
    <citation type="submission" date="2020-04" db="EMBL/GenBank/DDBJ databases">
        <title>Genome Assembly and Annotation of Botryosphaeria dothidea sdau 11-99, a Latent Pathogen of Apple Fruit Ring Rot in China.</title>
        <authorList>
            <person name="Yu C."/>
            <person name="Diao Y."/>
            <person name="Lu Q."/>
            <person name="Zhao J."/>
            <person name="Cui S."/>
            <person name="Peng C."/>
            <person name="He B."/>
            <person name="Liu H."/>
        </authorList>
    </citation>
    <scope>NUCLEOTIDE SEQUENCE [LARGE SCALE GENOMIC DNA]</scope>
    <source>
        <strain evidence="7">Sdau11-99</strain>
    </source>
</reference>
<gene>
    <name evidence="7" type="ORF">GTA08_BOTSDO10399</name>
</gene>
<feature type="transmembrane region" description="Helical" evidence="6">
    <location>
        <begin position="241"/>
        <end position="259"/>
    </location>
</feature>
<feature type="transmembrane region" description="Helical" evidence="6">
    <location>
        <begin position="61"/>
        <end position="79"/>
    </location>
</feature>
<name>A0A8H4IK11_9PEZI</name>
<keyword evidence="3 6" id="KW-1133">Transmembrane helix</keyword>
<organism evidence="7 8">
    <name type="scientific">Botryosphaeria dothidea</name>
    <dbReference type="NCBI Taxonomy" id="55169"/>
    <lineage>
        <taxon>Eukaryota</taxon>
        <taxon>Fungi</taxon>
        <taxon>Dikarya</taxon>
        <taxon>Ascomycota</taxon>
        <taxon>Pezizomycotina</taxon>
        <taxon>Dothideomycetes</taxon>
        <taxon>Dothideomycetes incertae sedis</taxon>
        <taxon>Botryosphaeriales</taxon>
        <taxon>Botryosphaeriaceae</taxon>
        <taxon>Botryosphaeria</taxon>
    </lineage>
</organism>
<comment type="subcellular location">
    <subcellularLocation>
        <location evidence="1">Membrane</location>
        <topology evidence="1">Multi-pass membrane protein</topology>
    </subcellularLocation>
</comment>
<dbReference type="OrthoDB" id="2502820at2759"/>
<evidence type="ECO:0000256" key="2">
    <source>
        <dbReference type="ARBA" id="ARBA00022692"/>
    </source>
</evidence>
<protein>
    <submittedName>
        <fullName evidence="7">Uncharacterized protein</fullName>
    </submittedName>
</protein>
<keyword evidence="2 6" id="KW-0812">Transmembrane</keyword>
<evidence type="ECO:0000313" key="8">
    <source>
        <dbReference type="Proteomes" id="UP000572817"/>
    </source>
</evidence>
<evidence type="ECO:0000256" key="6">
    <source>
        <dbReference type="SAM" id="Phobius"/>
    </source>
</evidence>
<evidence type="ECO:0000256" key="1">
    <source>
        <dbReference type="ARBA" id="ARBA00004141"/>
    </source>
</evidence>
<feature type="transmembrane region" description="Helical" evidence="6">
    <location>
        <begin position="91"/>
        <end position="110"/>
    </location>
</feature>
<feature type="transmembrane region" description="Helical" evidence="6">
    <location>
        <begin position="372"/>
        <end position="391"/>
    </location>
</feature>
<feature type="transmembrane region" description="Helical" evidence="6">
    <location>
        <begin position="461"/>
        <end position="481"/>
    </location>
</feature>
<evidence type="ECO:0000256" key="3">
    <source>
        <dbReference type="ARBA" id="ARBA00022989"/>
    </source>
</evidence>
<evidence type="ECO:0000256" key="4">
    <source>
        <dbReference type="ARBA" id="ARBA00023136"/>
    </source>
</evidence>
<dbReference type="Pfam" id="PF04172">
    <property type="entry name" value="LrgB"/>
    <property type="match status" value="1"/>
</dbReference>
<feature type="compositionally biased region" description="Polar residues" evidence="5">
    <location>
        <begin position="210"/>
        <end position="229"/>
    </location>
</feature>
<keyword evidence="4 6" id="KW-0472">Membrane</keyword>
<evidence type="ECO:0000256" key="5">
    <source>
        <dbReference type="SAM" id="MobiDB-lite"/>
    </source>
</evidence>
<dbReference type="EMBL" id="WWBZ02000073">
    <property type="protein sequence ID" value="KAF4302612.1"/>
    <property type="molecule type" value="Genomic_DNA"/>
</dbReference>
<feature type="region of interest" description="Disordered" evidence="5">
    <location>
        <begin position="168"/>
        <end position="229"/>
    </location>
</feature>
<dbReference type="GO" id="GO:0016020">
    <property type="term" value="C:membrane"/>
    <property type="evidence" value="ECO:0007669"/>
    <property type="project" value="UniProtKB-SubCell"/>
</dbReference>
<keyword evidence="8" id="KW-1185">Reference proteome</keyword>
<feature type="transmembrane region" description="Helical" evidence="6">
    <location>
        <begin position="130"/>
        <end position="157"/>
    </location>
</feature>
<dbReference type="InterPro" id="IPR007300">
    <property type="entry name" value="CidB/LrgB"/>
</dbReference>
<feature type="transmembrane region" description="Helical" evidence="6">
    <location>
        <begin position="493"/>
        <end position="515"/>
    </location>
</feature>